<keyword evidence="4" id="KW-0813">Transport</keyword>
<dbReference type="EMBL" id="BJZT01000040">
    <property type="protein sequence ID" value="GEP01211.1"/>
    <property type="molecule type" value="Genomic_DNA"/>
</dbReference>
<dbReference type="GO" id="GO:0020037">
    <property type="term" value="F:heme binding"/>
    <property type="evidence" value="ECO:0007669"/>
    <property type="project" value="UniProtKB-UniRule"/>
</dbReference>
<evidence type="ECO:0000256" key="6">
    <source>
        <dbReference type="PIRSR" id="PIRSR000008-2"/>
    </source>
</evidence>
<feature type="domain" description="Cytochrome c" evidence="8">
    <location>
        <begin position="80"/>
        <end position="160"/>
    </location>
</feature>
<feature type="chain" id="PRO_5021839024" description="Cytochrome c-L" evidence="7">
    <location>
        <begin position="28"/>
        <end position="199"/>
    </location>
</feature>
<organism evidence="9 10">
    <name type="scientific">Methylobacterium haplocladii</name>
    <dbReference type="NCBI Taxonomy" id="1176176"/>
    <lineage>
        <taxon>Bacteria</taxon>
        <taxon>Pseudomonadati</taxon>
        <taxon>Pseudomonadota</taxon>
        <taxon>Alphaproteobacteria</taxon>
        <taxon>Hyphomicrobiales</taxon>
        <taxon>Methylobacteriaceae</taxon>
        <taxon>Methylobacterium</taxon>
    </lineage>
</organism>
<comment type="function">
    <text evidence="4">Electron acceptor for MDH. Acts in methanol oxidation.</text>
</comment>
<keyword evidence="4" id="KW-0485">Methanol utilization</keyword>
<feature type="signal peptide" evidence="7">
    <location>
        <begin position="1"/>
        <end position="27"/>
    </location>
</feature>
<feature type="binding site" description="axial binding residue" evidence="6">
    <location>
        <position position="97"/>
    </location>
    <ligand>
        <name>heme c</name>
        <dbReference type="ChEBI" id="CHEBI:61717"/>
    </ligand>
    <ligandPart>
        <name>Fe</name>
        <dbReference type="ChEBI" id="CHEBI:18248"/>
    </ligandPart>
</feature>
<keyword evidence="4" id="KW-0574">Periplasm</keyword>
<protein>
    <recommendedName>
        <fullName evidence="4">Cytochrome c-L</fullName>
    </recommendedName>
</protein>
<dbReference type="GO" id="GO:0042597">
    <property type="term" value="C:periplasmic space"/>
    <property type="evidence" value="ECO:0007669"/>
    <property type="project" value="UniProtKB-SubCell"/>
</dbReference>
<evidence type="ECO:0000259" key="8">
    <source>
        <dbReference type="PROSITE" id="PS51007"/>
    </source>
</evidence>
<dbReference type="OrthoDB" id="9779283at2"/>
<evidence type="ECO:0000256" key="1">
    <source>
        <dbReference type="ARBA" id="ARBA00022617"/>
    </source>
</evidence>
<dbReference type="GO" id="GO:0005506">
    <property type="term" value="F:iron ion binding"/>
    <property type="evidence" value="ECO:0007669"/>
    <property type="project" value="UniProtKB-UniRule"/>
</dbReference>
<proteinExistence type="predicted"/>
<dbReference type="InterPro" id="IPR036909">
    <property type="entry name" value="Cyt_c-like_dom_sf"/>
</dbReference>
<dbReference type="Gene3D" id="1.10.760.10">
    <property type="entry name" value="Cytochrome c-like domain"/>
    <property type="match status" value="1"/>
</dbReference>
<reference evidence="9 10" key="1">
    <citation type="submission" date="2019-07" db="EMBL/GenBank/DDBJ databases">
        <title>Whole genome shotgun sequence of Methylobacterium haplocladii NBRC 107714.</title>
        <authorList>
            <person name="Hosoyama A."/>
            <person name="Uohara A."/>
            <person name="Ohji S."/>
            <person name="Ichikawa N."/>
        </authorList>
    </citation>
    <scope>NUCLEOTIDE SEQUENCE [LARGE SCALE GENOMIC DNA]</scope>
    <source>
        <strain evidence="9 10">NBRC 107714</strain>
    </source>
</reference>
<comment type="caution">
    <text evidence="9">The sequence shown here is derived from an EMBL/GenBank/DDBJ whole genome shotgun (WGS) entry which is preliminary data.</text>
</comment>
<keyword evidence="2 4" id="KW-0479">Metal-binding</keyword>
<keyword evidence="4" id="KW-0249">Electron transport</keyword>
<dbReference type="Proteomes" id="UP000321258">
    <property type="component" value="Unassembled WGS sequence"/>
</dbReference>
<dbReference type="NCBIfam" id="TIGR03872">
    <property type="entry name" value="cytochrome_MoxG"/>
    <property type="match status" value="1"/>
</dbReference>
<feature type="binding site" description="covalent" evidence="5">
    <location>
        <position position="93"/>
    </location>
    <ligand>
        <name>heme c</name>
        <dbReference type="ChEBI" id="CHEBI:61717"/>
    </ligand>
</feature>
<dbReference type="PIRSF" id="PIRSF000008">
    <property type="entry name" value="Cytochrome_c551i"/>
    <property type="match status" value="1"/>
</dbReference>
<comment type="PTM">
    <text evidence="5">Binds 1 heme c group covalently per subunit.</text>
</comment>
<dbReference type="SUPFAM" id="SSF46626">
    <property type="entry name" value="Cytochrome c"/>
    <property type="match status" value="1"/>
</dbReference>
<keyword evidence="7" id="KW-0732">Signal</keyword>
<comment type="subcellular location">
    <subcellularLocation>
        <location evidence="4">Periplasm</location>
    </subcellularLocation>
</comment>
<gene>
    <name evidence="9" type="ORF">MHA02_35980</name>
</gene>
<keyword evidence="10" id="KW-1185">Reference proteome</keyword>
<dbReference type="InterPro" id="IPR009056">
    <property type="entry name" value="Cyt_c-like_dom"/>
</dbReference>
<evidence type="ECO:0000313" key="9">
    <source>
        <dbReference type="EMBL" id="GEP01211.1"/>
    </source>
</evidence>
<evidence type="ECO:0000256" key="7">
    <source>
        <dbReference type="SAM" id="SignalP"/>
    </source>
</evidence>
<dbReference type="Pfam" id="PF13442">
    <property type="entry name" value="Cytochrome_CBB3"/>
    <property type="match status" value="1"/>
</dbReference>
<dbReference type="GO" id="GO:0009055">
    <property type="term" value="F:electron transfer activity"/>
    <property type="evidence" value="ECO:0007669"/>
    <property type="project" value="UniProtKB-UniRule"/>
</dbReference>
<evidence type="ECO:0000256" key="4">
    <source>
        <dbReference type="PIRNR" id="PIRNR000008"/>
    </source>
</evidence>
<name>A0A512IU42_9HYPH</name>
<keyword evidence="3 4" id="KW-0408">Iron</keyword>
<dbReference type="AlphaFoldDB" id="A0A512IU42"/>
<dbReference type="InterPro" id="IPR009153">
    <property type="entry name" value="Cyt_cL"/>
</dbReference>
<dbReference type="PROSITE" id="PS51007">
    <property type="entry name" value="CYTC"/>
    <property type="match status" value="1"/>
</dbReference>
<evidence type="ECO:0000256" key="2">
    <source>
        <dbReference type="ARBA" id="ARBA00022723"/>
    </source>
</evidence>
<accession>A0A512IU42</accession>
<evidence type="ECO:0000313" key="10">
    <source>
        <dbReference type="Proteomes" id="UP000321258"/>
    </source>
</evidence>
<sequence length="199" mass="21650">MNKSVKPVVSKLLGSVLLAACGTGAMAQPQAGPSTTGVEFRNTITGEIMNLDEGKPGGRDTEAVKVFKQTGENKYLSDKSCLRNGENLYLTSCSGCHGHLAEGKVGPGLNDNYWTYPANTTDVGLFSTIWGGANGMMGPHNEDLNPDEALQVITWIRHLYTGPKQDAVWLNDEQKKAYKPYKEGEHFSKDEKGQCKPLE</sequence>
<evidence type="ECO:0000256" key="3">
    <source>
        <dbReference type="ARBA" id="ARBA00023004"/>
    </source>
</evidence>
<feature type="binding site" description="covalent" evidence="5">
    <location>
        <position position="96"/>
    </location>
    <ligand>
        <name>heme c</name>
        <dbReference type="ChEBI" id="CHEBI:61717"/>
    </ligand>
</feature>
<evidence type="ECO:0000256" key="5">
    <source>
        <dbReference type="PIRSR" id="PIRSR000008-1"/>
    </source>
</evidence>
<keyword evidence="1 4" id="KW-0349">Heme</keyword>
<dbReference type="GO" id="GO:0015945">
    <property type="term" value="P:methanol metabolic process"/>
    <property type="evidence" value="ECO:0007669"/>
    <property type="project" value="UniProtKB-UniRule"/>
</dbReference>